<reference evidence="10 11" key="1">
    <citation type="submission" date="2017-04" db="EMBL/GenBank/DDBJ databases">
        <authorList>
            <person name="Afonso C.L."/>
            <person name="Miller P.J."/>
            <person name="Scott M.A."/>
            <person name="Spackman E."/>
            <person name="Goraichik I."/>
            <person name="Dimitrov K.M."/>
            <person name="Suarez D.L."/>
            <person name="Swayne D.E."/>
        </authorList>
    </citation>
    <scope>NUCLEOTIDE SEQUENCE [LARGE SCALE GENOMIC DNA]</scope>
    <source>
        <strain evidence="10 11">VK13</strain>
    </source>
</reference>
<dbReference type="InterPro" id="IPR027304">
    <property type="entry name" value="Trigger_fact/SurA_dom_sf"/>
</dbReference>
<keyword evidence="4 8" id="KW-0732">Signal</keyword>
<dbReference type="STRING" id="1938817.SAMN06296008_101242"/>
<accession>A0A1W1Y3C2</accession>
<keyword evidence="6 7" id="KW-0413">Isomerase</keyword>
<dbReference type="OrthoDB" id="8886058at2"/>
<organism evidence="10 11">
    <name type="scientific">Polynucleobacter kasalickyi</name>
    <dbReference type="NCBI Taxonomy" id="1938817"/>
    <lineage>
        <taxon>Bacteria</taxon>
        <taxon>Pseudomonadati</taxon>
        <taxon>Pseudomonadota</taxon>
        <taxon>Betaproteobacteria</taxon>
        <taxon>Burkholderiales</taxon>
        <taxon>Burkholderiaceae</taxon>
        <taxon>Polynucleobacter</taxon>
    </lineage>
</organism>
<dbReference type="Gene3D" id="1.10.8.1040">
    <property type="match status" value="1"/>
</dbReference>
<dbReference type="PANTHER" id="PTHR47245">
    <property type="entry name" value="PEPTIDYLPROLYL ISOMERASE"/>
    <property type="match status" value="1"/>
</dbReference>
<feature type="signal peptide" evidence="8">
    <location>
        <begin position="1"/>
        <end position="22"/>
    </location>
</feature>
<dbReference type="EMBL" id="FWXJ01000001">
    <property type="protein sequence ID" value="SMC30669.1"/>
    <property type="molecule type" value="Genomic_DNA"/>
</dbReference>
<protein>
    <recommendedName>
        <fullName evidence="3">peptidylprolyl isomerase</fullName>
        <ecNumber evidence="3">5.2.1.8</ecNumber>
    </recommendedName>
</protein>
<dbReference type="SUPFAM" id="SSF54534">
    <property type="entry name" value="FKBP-like"/>
    <property type="match status" value="1"/>
</dbReference>
<evidence type="ECO:0000256" key="8">
    <source>
        <dbReference type="SAM" id="SignalP"/>
    </source>
</evidence>
<evidence type="ECO:0000256" key="2">
    <source>
        <dbReference type="ARBA" id="ARBA00007656"/>
    </source>
</evidence>
<name>A0A1W1Y3C2_9BURK</name>
<dbReference type="PROSITE" id="PS50198">
    <property type="entry name" value="PPIC_PPIASE_2"/>
    <property type="match status" value="1"/>
</dbReference>
<evidence type="ECO:0000313" key="11">
    <source>
        <dbReference type="Proteomes" id="UP000192708"/>
    </source>
</evidence>
<dbReference type="GO" id="GO:0003755">
    <property type="term" value="F:peptidyl-prolyl cis-trans isomerase activity"/>
    <property type="evidence" value="ECO:0007669"/>
    <property type="project" value="UniProtKB-KW"/>
</dbReference>
<evidence type="ECO:0000259" key="9">
    <source>
        <dbReference type="PROSITE" id="PS50198"/>
    </source>
</evidence>
<dbReference type="Pfam" id="PF00639">
    <property type="entry name" value="Rotamase"/>
    <property type="match status" value="1"/>
</dbReference>
<feature type="domain" description="PpiC" evidence="9">
    <location>
        <begin position="139"/>
        <end position="231"/>
    </location>
</feature>
<gene>
    <name evidence="10" type="ORF">SAMN06296008_101242</name>
</gene>
<dbReference type="RefSeq" id="WP_159460781.1">
    <property type="nucleotide sequence ID" value="NZ_FWXJ01000001.1"/>
</dbReference>
<proteinExistence type="inferred from homology"/>
<keyword evidence="11" id="KW-1185">Reference proteome</keyword>
<evidence type="ECO:0000256" key="5">
    <source>
        <dbReference type="ARBA" id="ARBA00023110"/>
    </source>
</evidence>
<evidence type="ECO:0000256" key="7">
    <source>
        <dbReference type="PROSITE-ProRule" id="PRU00278"/>
    </source>
</evidence>
<evidence type="ECO:0000256" key="1">
    <source>
        <dbReference type="ARBA" id="ARBA00000971"/>
    </source>
</evidence>
<dbReference type="SUPFAM" id="SSF109998">
    <property type="entry name" value="Triger factor/SurA peptide-binding domain-like"/>
    <property type="match status" value="1"/>
</dbReference>
<keyword evidence="5 7" id="KW-0697">Rotamase</keyword>
<evidence type="ECO:0000256" key="6">
    <source>
        <dbReference type="ARBA" id="ARBA00023235"/>
    </source>
</evidence>
<comment type="similarity">
    <text evidence="2">Belongs to the PpiC/parvulin rotamase family.</text>
</comment>
<dbReference type="AlphaFoldDB" id="A0A1W1Y3C2"/>
<comment type="catalytic activity">
    <reaction evidence="1">
        <text>[protein]-peptidylproline (omega=180) = [protein]-peptidylproline (omega=0)</text>
        <dbReference type="Rhea" id="RHEA:16237"/>
        <dbReference type="Rhea" id="RHEA-COMP:10747"/>
        <dbReference type="Rhea" id="RHEA-COMP:10748"/>
        <dbReference type="ChEBI" id="CHEBI:83833"/>
        <dbReference type="ChEBI" id="CHEBI:83834"/>
        <dbReference type="EC" id="5.2.1.8"/>
    </reaction>
</comment>
<evidence type="ECO:0000313" key="10">
    <source>
        <dbReference type="EMBL" id="SMC30669.1"/>
    </source>
</evidence>
<feature type="chain" id="PRO_5012370848" description="peptidylprolyl isomerase" evidence="8">
    <location>
        <begin position="23"/>
        <end position="273"/>
    </location>
</feature>
<dbReference type="InterPro" id="IPR050245">
    <property type="entry name" value="PrsA_foldase"/>
</dbReference>
<dbReference type="InterPro" id="IPR046357">
    <property type="entry name" value="PPIase_dom_sf"/>
</dbReference>
<evidence type="ECO:0000256" key="3">
    <source>
        <dbReference type="ARBA" id="ARBA00013194"/>
    </source>
</evidence>
<dbReference type="Gene3D" id="3.10.50.40">
    <property type="match status" value="1"/>
</dbReference>
<sequence length="273" mass="29994">MKINQYVLGSLLAMSISSVAVAQTTANSGVVATVNGVKVFNKELETMVKAAEASGAKDSPDLRNAILNDLVIREAILQDVKKNNLEKRADNEARIKIANQNILIDLWFAEFMKAHPINEPELRAEYDRQAALTKDGKNSNEYKISQIILATESDASDVVNKLNGGGNFSQLAKEKSLDKQSAVNGGEIPNWILPDQLVPPLGETVIALTKGKVASKAVRTNLGWHVVRLDDMRKFKLPTFEESKGAISQSIFNRRKQEAISELMKKVTVVPVK</sequence>
<dbReference type="InterPro" id="IPR000297">
    <property type="entry name" value="PPIase_PpiC"/>
</dbReference>
<evidence type="ECO:0000256" key="4">
    <source>
        <dbReference type="ARBA" id="ARBA00022729"/>
    </source>
</evidence>
<dbReference type="Proteomes" id="UP000192708">
    <property type="component" value="Unassembled WGS sequence"/>
</dbReference>
<dbReference type="PANTHER" id="PTHR47245:SF1">
    <property type="entry name" value="FOLDASE PROTEIN PRSA"/>
    <property type="match status" value="1"/>
</dbReference>
<dbReference type="EC" id="5.2.1.8" evidence="3"/>